<comment type="similarity">
    <text evidence="2">Belongs to the GINS1/PSF1 family.</text>
</comment>
<dbReference type="InterPro" id="IPR036224">
    <property type="entry name" value="GINS_bundle-like_dom_sf"/>
</dbReference>
<dbReference type="GO" id="GO:0000811">
    <property type="term" value="C:GINS complex"/>
    <property type="evidence" value="ECO:0007669"/>
    <property type="project" value="InterPro"/>
</dbReference>
<keyword evidence="4" id="KW-0539">Nucleus</keyword>
<protein>
    <recommendedName>
        <fullName evidence="5">GINS subunit domain-containing protein</fullName>
    </recommendedName>
</protein>
<evidence type="ECO:0000256" key="4">
    <source>
        <dbReference type="ARBA" id="ARBA00023242"/>
    </source>
</evidence>
<dbReference type="Proteomes" id="UP001165085">
    <property type="component" value="Unassembled WGS sequence"/>
</dbReference>
<dbReference type="OrthoDB" id="10252587at2759"/>
<comment type="caution">
    <text evidence="6">The sequence shown here is derived from an EMBL/GenBank/DDBJ whole genome shotgun (WGS) entry which is preliminary data.</text>
</comment>
<dbReference type="PANTHER" id="PTHR12914">
    <property type="entry name" value="PARTNER OF SLD5"/>
    <property type="match status" value="1"/>
</dbReference>
<dbReference type="Gene3D" id="1.20.58.1030">
    <property type="match status" value="1"/>
</dbReference>
<dbReference type="Pfam" id="PF05916">
    <property type="entry name" value="Sld5"/>
    <property type="match status" value="1"/>
</dbReference>
<dbReference type="EMBL" id="BRXY01000281">
    <property type="protein sequence ID" value="GMH83480.1"/>
    <property type="molecule type" value="Genomic_DNA"/>
</dbReference>
<dbReference type="AlphaFoldDB" id="A0A9W7EMR1"/>
<evidence type="ECO:0000313" key="7">
    <source>
        <dbReference type="Proteomes" id="UP001165085"/>
    </source>
</evidence>
<comment type="subcellular location">
    <subcellularLocation>
        <location evidence="1">Nucleus</location>
    </subcellularLocation>
</comment>
<evidence type="ECO:0000259" key="5">
    <source>
        <dbReference type="Pfam" id="PF05916"/>
    </source>
</evidence>
<gene>
    <name evidence="6" type="ORF">TrST_g452</name>
</gene>
<keyword evidence="7" id="KW-1185">Reference proteome</keyword>
<keyword evidence="3" id="KW-0235">DNA replication</keyword>
<evidence type="ECO:0000256" key="1">
    <source>
        <dbReference type="ARBA" id="ARBA00004123"/>
    </source>
</evidence>
<proteinExistence type="inferred from homology"/>
<organism evidence="6 7">
    <name type="scientific">Triparma strigata</name>
    <dbReference type="NCBI Taxonomy" id="1606541"/>
    <lineage>
        <taxon>Eukaryota</taxon>
        <taxon>Sar</taxon>
        <taxon>Stramenopiles</taxon>
        <taxon>Ochrophyta</taxon>
        <taxon>Bolidophyceae</taxon>
        <taxon>Parmales</taxon>
        <taxon>Triparmaceae</taxon>
        <taxon>Triparma</taxon>
    </lineage>
</organism>
<accession>A0A9W7EMR1</accession>
<dbReference type="InterPro" id="IPR021151">
    <property type="entry name" value="GINS_A"/>
</dbReference>
<dbReference type="GO" id="GO:1902983">
    <property type="term" value="P:DNA strand elongation involved in mitotic DNA replication"/>
    <property type="evidence" value="ECO:0007669"/>
    <property type="project" value="TreeGrafter"/>
</dbReference>
<reference evidence="7" key="1">
    <citation type="journal article" date="2023" name="Commun. Biol.">
        <title>Genome analysis of Parmales, the sister group of diatoms, reveals the evolutionary specialization of diatoms from phago-mixotrophs to photoautotrophs.</title>
        <authorList>
            <person name="Ban H."/>
            <person name="Sato S."/>
            <person name="Yoshikawa S."/>
            <person name="Yamada K."/>
            <person name="Nakamura Y."/>
            <person name="Ichinomiya M."/>
            <person name="Sato N."/>
            <person name="Blanc-Mathieu R."/>
            <person name="Endo H."/>
            <person name="Kuwata A."/>
            <person name="Ogata H."/>
        </authorList>
    </citation>
    <scope>NUCLEOTIDE SEQUENCE [LARGE SCALE GENOMIC DNA]</scope>
    <source>
        <strain evidence="7">NIES 3701</strain>
    </source>
</reference>
<evidence type="ECO:0000313" key="6">
    <source>
        <dbReference type="EMBL" id="GMH83480.1"/>
    </source>
</evidence>
<feature type="domain" description="GINS subunit" evidence="5">
    <location>
        <begin position="60"/>
        <end position="130"/>
    </location>
</feature>
<dbReference type="PANTHER" id="PTHR12914:SF2">
    <property type="entry name" value="DNA REPLICATION COMPLEX GINS PROTEIN PSF1"/>
    <property type="match status" value="1"/>
</dbReference>
<evidence type="ECO:0000256" key="2">
    <source>
        <dbReference type="ARBA" id="ARBA00006677"/>
    </source>
</evidence>
<dbReference type="SUPFAM" id="SSF158573">
    <property type="entry name" value="GINS helical bundle-like"/>
    <property type="match status" value="1"/>
</dbReference>
<dbReference type="InterPro" id="IPR005339">
    <property type="entry name" value="GINS_Psf1"/>
</dbReference>
<sequence>MSMNFTSTASNLLPTLKRCTWLPQYHTSLLPQIYAEVQRHRETCNQIYTSGQVDNTLSDSCKPILQLHLQSILRIKRILLSYMNYRINRITDLVYESSVIPENFRSLLSGEERTFNECYNDLISEYSDSIGVSFLEYSGGIRGGDGSTLPHFVEIQVEQERGGVVDNGVEVGLEGGSRHWVRREAVEGMVRRGEVEQRDVEV</sequence>
<name>A0A9W7EMR1_9STRA</name>
<evidence type="ECO:0000256" key="3">
    <source>
        <dbReference type="ARBA" id="ARBA00022705"/>
    </source>
</evidence>